<comment type="caution">
    <text evidence="3">The sequence shown here is derived from an EMBL/GenBank/DDBJ whole genome shotgun (WGS) entry which is preliminary data.</text>
</comment>
<evidence type="ECO:0000256" key="1">
    <source>
        <dbReference type="SAM" id="SignalP"/>
    </source>
</evidence>
<dbReference type="EMBL" id="BMQB01000013">
    <property type="protein sequence ID" value="GGK08999.1"/>
    <property type="molecule type" value="Genomic_DNA"/>
</dbReference>
<sequence>MSAPRRWAALLAAALLAAPAGPARATPPAVAWSVPMPYADVLSPVRVRDGRVHVVRRGGVQTLDARTGAQLWSAPIAPVGQGPAVLAVAGGRVFVAHHPGGSRPTPHRLTALDARTGEPLWTAEIHRIAGLAAEADTLAVDVRAASPPGGGRVRVLGAAGGQPRWTVRISNRGVAVAGSRLVADGGGFDLATGAPVWPTTADGMTVLAVTPDGGRLLGAVGPSDALVRLDAATGAPDWRVDADSIEAGVDDGAAVYTLTSAHAREPAVTARDAATGAVRWRRPSEAFGHEFGYGMAAARGVLYVRDDMFCYPLAAATGTPLPRPALDGACEDLALTDDLVLYRDAERLTAHPLH</sequence>
<feature type="domain" description="Pyrrolo-quinoline quinone repeat" evidence="2">
    <location>
        <begin position="32"/>
        <end position="125"/>
    </location>
</feature>
<name>A0A8J3FDA3_9ACTN</name>
<dbReference type="RefSeq" id="WP_189172082.1">
    <property type="nucleotide sequence ID" value="NZ_BMQB01000013.1"/>
</dbReference>
<gene>
    <name evidence="3" type="ORF">GCM10010123_43600</name>
</gene>
<dbReference type="InterPro" id="IPR002372">
    <property type="entry name" value="PQQ_rpt_dom"/>
</dbReference>
<feature type="chain" id="PRO_5035249128" description="Pyrrolo-quinoline quinone repeat domain-containing protein" evidence="1">
    <location>
        <begin position="26"/>
        <end position="354"/>
    </location>
</feature>
<dbReference type="Pfam" id="PF13360">
    <property type="entry name" value="PQQ_2"/>
    <property type="match status" value="2"/>
</dbReference>
<evidence type="ECO:0000259" key="2">
    <source>
        <dbReference type="Pfam" id="PF13360"/>
    </source>
</evidence>
<organism evidence="3 4">
    <name type="scientific">Pilimelia anulata</name>
    <dbReference type="NCBI Taxonomy" id="53371"/>
    <lineage>
        <taxon>Bacteria</taxon>
        <taxon>Bacillati</taxon>
        <taxon>Actinomycetota</taxon>
        <taxon>Actinomycetes</taxon>
        <taxon>Micromonosporales</taxon>
        <taxon>Micromonosporaceae</taxon>
        <taxon>Pilimelia</taxon>
    </lineage>
</organism>
<dbReference type="InterPro" id="IPR018391">
    <property type="entry name" value="PQQ_b-propeller_rpt"/>
</dbReference>
<evidence type="ECO:0000313" key="3">
    <source>
        <dbReference type="EMBL" id="GGK08999.1"/>
    </source>
</evidence>
<dbReference type="InterPro" id="IPR015943">
    <property type="entry name" value="WD40/YVTN_repeat-like_dom_sf"/>
</dbReference>
<proteinExistence type="predicted"/>
<dbReference type="SMART" id="SM00564">
    <property type="entry name" value="PQQ"/>
    <property type="match status" value="3"/>
</dbReference>
<accession>A0A8J3FDA3</accession>
<feature type="signal peptide" evidence="1">
    <location>
        <begin position="1"/>
        <end position="25"/>
    </location>
</feature>
<dbReference type="PANTHER" id="PTHR34512:SF30">
    <property type="entry name" value="OUTER MEMBRANE PROTEIN ASSEMBLY FACTOR BAMB"/>
    <property type="match status" value="1"/>
</dbReference>
<dbReference type="SUPFAM" id="SSF50998">
    <property type="entry name" value="Quinoprotein alcohol dehydrogenase-like"/>
    <property type="match status" value="1"/>
</dbReference>
<keyword evidence="4" id="KW-1185">Reference proteome</keyword>
<protein>
    <recommendedName>
        <fullName evidence="2">Pyrrolo-quinoline quinone repeat domain-containing protein</fullName>
    </recommendedName>
</protein>
<dbReference type="PANTHER" id="PTHR34512">
    <property type="entry name" value="CELL SURFACE PROTEIN"/>
    <property type="match status" value="1"/>
</dbReference>
<dbReference type="Gene3D" id="2.130.10.10">
    <property type="entry name" value="YVTN repeat-like/Quinoprotein amine dehydrogenase"/>
    <property type="match status" value="2"/>
</dbReference>
<dbReference type="AlphaFoldDB" id="A0A8J3FDA3"/>
<keyword evidence="1" id="KW-0732">Signal</keyword>
<dbReference type="Proteomes" id="UP000649739">
    <property type="component" value="Unassembled WGS sequence"/>
</dbReference>
<evidence type="ECO:0000313" key="4">
    <source>
        <dbReference type="Proteomes" id="UP000649739"/>
    </source>
</evidence>
<dbReference type="InterPro" id="IPR011047">
    <property type="entry name" value="Quinoprotein_ADH-like_sf"/>
</dbReference>
<reference evidence="3" key="1">
    <citation type="journal article" date="2014" name="Int. J. Syst. Evol. Microbiol.">
        <title>Complete genome sequence of Corynebacterium casei LMG S-19264T (=DSM 44701T), isolated from a smear-ripened cheese.</title>
        <authorList>
            <consortium name="US DOE Joint Genome Institute (JGI-PGF)"/>
            <person name="Walter F."/>
            <person name="Albersmeier A."/>
            <person name="Kalinowski J."/>
            <person name="Ruckert C."/>
        </authorList>
    </citation>
    <scope>NUCLEOTIDE SEQUENCE</scope>
    <source>
        <strain evidence="3">JCM 3090</strain>
    </source>
</reference>
<feature type="domain" description="Pyrrolo-quinoline quinone repeat" evidence="2">
    <location>
        <begin position="150"/>
        <end position="283"/>
    </location>
</feature>
<reference evidence="3" key="2">
    <citation type="submission" date="2020-09" db="EMBL/GenBank/DDBJ databases">
        <authorList>
            <person name="Sun Q."/>
            <person name="Ohkuma M."/>
        </authorList>
    </citation>
    <scope>NUCLEOTIDE SEQUENCE</scope>
    <source>
        <strain evidence="3">JCM 3090</strain>
    </source>
</reference>